<protein>
    <recommendedName>
        <fullName evidence="4">Kinetochore-associated protein MTW1</fullName>
    </recommendedName>
</protein>
<comment type="caution">
    <text evidence="2">The sequence shown here is derived from an EMBL/GenBank/DDBJ whole genome shotgun (WGS) entry which is preliminary data.</text>
</comment>
<dbReference type="EMBL" id="LSSM01002309">
    <property type="protein sequence ID" value="OMJ22221.1"/>
    <property type="molecule type" value="Genomic_DNA"/>
</dbReference>
<evidence type="ECO:0000256" key="1">
    <source>
        <dbReference type="SAM" id="MobiDB-lite"/>
    </source>
</evidence>
<gene>
    <name evidence="2" type="ORF">AYI69_g5469</name>
</gene>
<keyword evidence="3" id="KW-1185">Reference proteome</keyword>
<dbReference type="Proteomes" id="UP000187429">
    <property type="component" value="Unassembled WGS sequence"/>
</dbReference>
<organism evidence="2 3">
    <name type="scientific">Smittium culicis</name>
    <dbReference type="NCBI Taxonomy" id="133412"/>
    <lineage>
        <taxon>Eukaryota</taxon>
        <taxon>Fungi</taxon>
        <taxon>Fungi incertae sedis</taxon>
        <taxon>Zoopagomycota</taxon>
        <taxon>Kickxellomycotina</taxon>
        <taxon>Harpellomycetes</taxon>
        <taxon>Harpellales</taxon>
        <taxon>Legeriomycetaceae</taxon>
        <taxon>Smittium</taxon>
    </lineage>
</organism>
<evidence type="ECO:0000313" key="2">
    <source>
        <dbReference type="EMBL" id="OMJ22221.1"/>
    </source>
</evidence>
<dbReference type="OrthoDB" id="1884855at2759"/>
<sequence length="231" mass="26467">MDEKKRANMIQAKSQRQNDSEELIKDFGTSAKKGKLEDRQGKKKFKMSYPPNQKIYEIVVENFGFIPLKFIDQIINAVTDGVLRITKLLSEFVEAELGDAAATEEEINEAILKIEKSFKEIIIQRAIEKKLLKNIEEIDSLLKGLSEIESDLKTTFCYEESIIDGSILSPDKIKSEIKRLFDEVEKLESIGEEIEKYSVNPKVIHQASKQTDIDAFINFHIDNVVKQNKPE</sequence>
<evidence type="ECO:0008006" key="4">
    <source>
        <dbReference type="Google" id="ProtNLM"/>
    </source>
</evidence>
<reference evidence="3" key="1">
    <citation type="submission" date="2017-01" db="EMBL/GenBank/DDBJ databases">
        <authorList>
            <person name="Wang Y."/>
            <person name="White M."/>
            <person name="Kvist S."/>
            <person name="Moncalvo J.-M."/>
        </authorList>
    </citation>
    <scope>NUCLEOTIDE SEQUENCE [LARGE SCALE GENOMIC DNA]</scope>
    <source>
        <strain evidence="3">ID-206-W2</strain>
    </source>
</reference>
<accession>A0A1R1Y5G1</accession>
<dbReference type="AlphaFoldDB" id="A0A1R1Y5G1"/>
<evidence type="ECO:0000313" key="3">
    <source>
        <dbReference type="Proteomes" id="UP000187429"/>
    </source>
</evidence>
<feature type="region of interest" description="Disordered" evidence="1">
    <location>
        <begin position="1"/>
        <end position="40"/>
    </location>
</feature>
<feature type="compositionally biased region" description="Basic and acidic residues" evidence="1">
    <location>
        <begin position="16"/>
        <end position="25"/>
    </location>
</feature>
<name>A0A1R1Y5G1_9FUNG</name>
<proteinExistence type="predicted"/>